<name>A0ABR7WDF4_9ACTN</name>
<organism evidence="2 3">
    <name type="scientific">Gordonia hankookensis</name>
    <dbReference type="NCBI Taxonomy" id="589403"/>
    <lineage>
        <taxon>Bacteria</taxon>
        <taxon>Bacillati</taxon>
        <taxon>Actinomycetota</taxon>
        <taxon>Actinomycetes</taxon>
        <taxon>Mycobacteriales</taxon>
        <taxon>Gordoniaceae</taxon>
        <taxon>Gordonia</taxon>
    </lineage>
</organism>
<comment type="caution">
    <text evidence="2">The sequence shown here is derived from an EMBL/GenBank/DDBJ whole genome shotgun (WGS) entry which is preliminary data.</text>
</comment>
<keyword evidence="3" id="KW-1185">Reference proteome</keyword>
<evidence type="ECO:0000313" key="2">
    <source>
        <dbReference type="EMBL" id="MBD1319769.1"/>
    </source>
</evidence>
<accession>A0ABR7WDF4</accession>
<dbReference type="EMBL" id="JACWMS010000002">
    <property type="protein sequence ID" value="MBD1319769.1"/>
    <property type="molecule type" value="Genomic_DNA"/>
</dbReference>
<evidence type="ECO:0000256" key="1">
    <source>
        <dbReference type="SAM" id="Phobius"/>
    </source>
</evidence>
<keyword evidence="1" id="KW-0812">Transmembrane</keyword>
<feature type="transmembrane region" description="Helical" evidence="1">
    <location>
        <begin position="88"/>
        <end position="109"/>
    </location>
</feature>
<sequence>MLVALGAIGVAFAFVLGAQVLALVFVALAMIVVPVYLPKRTKLRTGAQHLLIYRQPFYTNGWLWMTFVFMTMTGGIVGQVVVGATQSWRIAILAVPALVGVVLTAVLAYRYRGPLKVTATTVTSGSGHAVALDTAVIDFVRVEHGAPSIRLTPPTGKVLLVASVPYNIDFDTMLSTFEQLRSWNSQGRITSPAEIEAMLRAARPEGIAVGESVELTVPVGGGS</sequence>
<keyword evidence="1" id="KW-0472">Membrane</keyword>
<reference evidence="2 3" key="1">
    <citation type="submission" date="2020-09" db="EMBL/GenBank/DDBJ databases">
        <title>Novel species in genus Gordonia.</title>
        <authorList>
            <person name="Zhang G."/>
        </authorList>
    </citation>
    <scope>NUCLEOTIDE SEQUENCE [LARGE SCALE GENOMIC DNA]</scope>
    <source>
        <strain evidence="2 3">ON-33</strain>
    </source>
</reference>
<keyword evidence="1" id="KW-1133">Transmembrane helix</keyword>
<feature type="transmembrane region" description="Helical" evidence="1">
    <location>
        <begin position="57"/>
        <end position="82"/>
    </location>
</feature>
<feature type="transmembrane region" description="Helical" evidence="1">
    <location>
        <begin position="6"/>
        <end position="37"/>
    </location>
</feature>
<evidence type="ECO:0000313" key="3">
    <source>
        <dbReference type="Proteomes" id="UP000602395"/>
    </source>
</evidence>
<dbReference type="Proteomes" id="UP000602395">
    <property type="component" value="Unassembled WGS sequence"/>
</dbReference>
<proteinExistence type="predicted"/>
<dbReference type="RefSeq" id="WP_190266623.1">
    <property type="nucleotide sequence ID" value="NZ_BAABAD010000005.1"/>
</dbReference>
<gene>
    <name evidence="2" type="ORF">IDF66_09230</name>
</gene>
<protein>
    <submittedName>
        <fullName evidence="2">Uncharacterized protein</fullName>
    </submittedName>
</protein>